<evidence type="ECO:0000256" key="1">
    <source>
        <dbReference type="SAM" id="Phobius"/>
    </source>
</evidence>
<organism evidence="2 3">
    <name type="scientific">Trichomalopsis sarcophagae</name>
    <dbReference type="NCBI Taxonomy" id="543379"/>
    <lineage>
        <taxon>Eukaryota</taxon>
        <taxon>Metazoa</taxon>
        <taxon>Ecdysozoa</taxon>
        <taxon>Arthropoda</taxon>
        <taxon>Hexapoda</taxon>
        <taxon>Insecta</taxon>
        <taxon>Pterygota</taxon>
        <taxon>Neoptera</taxon>
        <taxon>Endopterygota</taxon>
        <taxon>Hymenoptera</taxon>
        <taxon>Apocrita</taxon>
        <taxon>Proctotrupomorpha</taxon>
        <taxon>Chalcidoidea</taxon>
        <taxon>Pteromalidae</taxon>
        <taxon>Pteromalinae</taxon>
        <taxon>Trichomalopsis</taxon>
    </lineage>
</organism>
<dbReference type="AlphaFoldDB" id="A0A232F9K3"/>
<keyword evidence="1" id="KW-1133">Transmembrane helix</keyword>
<evidence type="ECO:0008006" key="4">
    <source>
        <dbReference type="Google" id="ProtNLM"/>
    </source>
</evidence>
<comment type="caution">
    <text evidence="2">The sequence shown here is derived from an EMBL/GenBank/DDBJ whole genome shotgun (WGS) entry which is preliminary data.</text>
</comment>
<evidence type="ECO:0000313" key="2">
    <source>
        <dbReference type="EMBL" id="OXU27355.1"/>
    </source>
</evidence>
<dbReference type="Proteomes" id="UP000215335">
    <property type="component" value="Unassembled WGS sequence"/>
</dbReference>
<sequence>MDWVNILKTKIQCDLQPYQVVMITNRSHHDLSVEENILHQSIIREIPVKLVDIKQPDADTLFSQPEFRNPRHVVFYLAVMRKTINSNITESTLTIIDLLASLSPVHRQPKCLIIIFSDDSGSDDSFYQILKFAWTKKILDITILQVKNGMILTHIYNPFRQRITQQPFGIQTNIFPDKLKNMMGYPVNMMIWDRPPFLNLVEDKKEKIIKFKAIYYSLTELLSEKLNFTIKYPRRTYERDISTISEMQVSGLSDGTLNMSPIILPLTTFNPNWKIEIGAFLLWSKYVVVVPIISPTHILVPFRILVYTSILAVTLAISIFSIRYFKFERRYWKVNYLLQILLNMTIPKTPRNSYERIFFVCLVWLSMMYFNVLFASLHDVNLIHDGVAYDTFEEIDNSDMSIYVEPTFISQFLATNDGVMQRIRKKAIFLPLIEDCGRKLKDTGKVVCLTSKIRAQKMIRDSTYLGAASMRIAKEVFWYTPLTYSYERQSPFVEKFDG</sequence>
<dbReference type="EMBL" id="NNAY01000620">
    <property type="protein sequence ID" value="OXU27355.1"/>
    <property type="molecule type" value="Genomic_DNA"/>
</dbReference>
<dbReference type="STRING" id="543379.A0A232F9K3"/>
<feature type="transmembrane region" description="Helical" evidence="1">
    <location>
        <begin position="304"/>
        <end position="325"/>
    </location>
</feature>
<proteinExistence type="predicted"/>
<gene>
    <name evidence="2" type="ORF">TSAR_005190</name>
</gene>
<keyword evidence="3" id="KW-1185">Reference proteome</keyword>
<keyword evidence="1" id="KW-0812">Transmembrane</keyword>
<reference evidence="2 3" key="1">
    <citation type="journal article" date="2017" name="Curr. Biol.">
        <title>The Evolution of Venom by Co-option of Single-Copy Genes.</title>
        <authorList>
            <person name="Martinson E.O."/>
            <person name="Mrinalini"/>
            <person name="Kelkar Y.D."/>
            <person name="Chang C.H."/>
            <person name="Werren J.H."/>
        </authorList>
    </citation>
    <scope>NUCLEOTIDE SEQUENCE [LARGE SCALE GENOMIC DNA]</scope>
    <source>
        <strain evidence="2 3">Alberta</strain>
        <tissue evidence="2">Whole body</tissue>
    </source>
</reference>
<protein>
    <recommendedName>
        <fullName evidence="4">Ionotropic glutamate receptor C-terminal domain-containing protein</fullName>
    </recommendedName>
</protein>
<dbReference type="OrthoDB" id="7696986at2759"/>
<feature type="transmembrane region" description="Helical" evidence="1">
    <location>
        <begin position="357"/>
        <end position="377"/>
    </location>
</feature>
<evidence type="ECO:0000313" key="3">
    <source>
        <dbReference type="Proteomes" id="UP000215335"/>
    </source>
</evidence>
<keyword evidence="1" id="KW-0472">Membrane</keyword>
<name>A0A232F9K3_9HYME</name>
<accession>A0A232F9K3</accession>